<dbReference type="EMBL" id="AJ231106">
    <property type="protein sequence ID" value="CAA13148.1"/>
    <property type="molecule type" value="Genomic_DNA"/>
</dbReference>
<sequence length="121" mass="13947">MDILRTTDETHRSHTKAVAVHTLFRRFNQSRVIGQAKIVVGTEVQYLFASRNFDRRLLLRGDHTFGFIKPLSFHFLKLSTDLLIKSRRHCVFLLVFVLRVTGSIPKQLSGYASSRKGIFTL</sequence>
<protein>
    <submittedName>
        <fullName evidence="1">Z47f protein</fullName>
    </submittedName>
</protein>
<reference evidence="1" key="1">
    <citation type="submission" date="1998-07" db="EMBL/GenBank/DDBJ databases">
        <authorList>
            <person name="Fallarino A."/>
        </authorList>
    </citation>
    <scope>NUCLEOTIDE SEQUENCE</scope>
    <source>
        <strain evidence="1">Z17561</strain>
    </source>
</reference>
<proteinExistence type="predicted"/>
<accession>O87050</accession>
<dbReference type="AlphaFoldDB" id="O87050"/>
<name>O87050_VIBCL</name>
<gene>
    <name evidence="1" type="primary">z47f</name>
</gene>
<organism evidence="1">
    <name type="scientific">Vibrio cholerae</name>
    <dbReference type="NCBI Taxonomy" id="666"/>
    <lineage>
        <taxon>Bacteria</taxon>
        <taxon>Pseudomonadati</taxon>
        <taxon>Pseudomonadota</taxon>
        <taxon>Gammaproteobacteria</taxon>
        <taxon>Vibrionales</taxon>
        <taxon>Vibrionaceae</taxon>
        <taxon>Vibrio</taxon>
    </lineage>
</organism>
<evidence type="ECO:0000313" key="1">
    <source>
        <dbReference type="EMBL" id="CAA13148.1"/>
    </source>
</evidence>